<reference evidence="15" key="2">
    <citation type="journal article" date="2021" name="PeerJ">
        <title>Extensive microbial diversity within the chicken gut microbiome revealed by metagenomics and culture.</title>
        <authorList>
            <person name="Gilroy R."/>
            <person name="Ravi A."/>
            <person name="Getino M."/>
            <person name="Pursley I."/>
            <person name="Horton D.L."/>
            <person name="Alikhan N.F."/>
            <person name="Baker D."/>
            <person name="Gharbi K."/>
            <person name="Hall N."/>
            <person name="Watson M."/>
            <person name="Adriaenssens E.M."/>
            <person name="Foster-Nyarko E."/>
            <person name="Jarju S."/>
            <person name="Secka A."/>
            <person name="Antonio M."/>
            <person name="Oren A."/>
            <person name="Chaudhuri R.R."/>
            <person name="La Ragione R."/>
            <person name="Hildebrand F."/>
            <person name="Pallen M.J."/>
        </authorList>
    </citation>
    <scope>NUCLEOTIDE SEQUENCE</scope>
    <source>
        <strain evidence="15">ChiGjej1B1-19959</strain>
    </source>
</reference>
<dbReference type="SUPFAM" id="SSF48179">
    <property type="entry name" value="6-phosphogluconate dehydrogenase C-terminal domain-like"/>
    <property type="match status" value="1"/>
</dbReference>
<dbReference type="FunFam" id="1.10.3730.10:FF:000001">
    <property type="entry name" value="Pyrroline-5-carboxylate reductase"/>
    <property type="match status" value="1"/>
</dbReference>
<dbReference type="Pfam" id="PF14748">
    <property type="entry name" value="P5CR_dimer"/>
    <property type="match status" value="1"/>
</dbReference>
<evidence type="ECO:0000259" key="13">
    <source>
        <dbReference type="Pfam" id="PF03807"/>
    </source>
</evidence>
<keyword evidence="4 9" id="KW-0028">Amino-acid biosynthesis</keyword>
<dbReference type="GO" id="GO:0055129">
    <property type="term" value="P:L-proline biosynthetic process"/>
    <property type="evidence" value="ECO:0007669"/>
    <property type="project" value="UniProtKB-UniRule"/>
</dbReference>
<dbReference type="Gene3D" id="1.10.3730.10">
    <property type="entry name" value="ProC C-terminal domain-like"/>
    <property type="match status" value="1"/>
</dbReference>
<dbReference type="InterPro" id="IPR053790">
    <property type="entry name" value="P5CR-like_CS"/>
</dbReference>
<evidence type="ECO:0000256" key="3">
    <source>
        <dbReference type="ARBA" id="ARBA00022490"/>
    </source>
</evidence>
<dbReference type="AlphaFoldDB" id="A0A9D1IEU8"/>
<evidence type="ECO:0000256" key="4">
    <source>
        <dbReference type="ARBA" id="ARBA00022605"/>
    </source>
</evidence>
<protein>
    <recommendedName>
        <fullName evidence="9 10">Pyrroline-5-carboxylate reductase</fullName>
        <shortName evidence="9">P5C reductase</shortName>
        <shortName evidence="9">P5CR</shortName>
        <ecNumber evidence="9 10">1.5.1.2</ecNumber>
    </recommendedName>
    <alternativeName>
        <fullName evidence="9">PCA reductase</fullName>
    </alternativeName>
</protein>
<evidence type="ECO:0000256" key="12">
    <source>
        <dbReference type="RuleBase" id="RU003903"/>
    </source>
</evidence>
<dbReference type="InterPro" id="IPR029036">
    <property type="entry name" value="P5CR_dimer"/>
</dbReference>
<comment type="subcellular location">
    <subcellularLocation>
        <location evidence="1 9">Cytoplasm</location>
    </subcellularLocation>
</comment>
<evidence type="ECO:0000256" key="6">
    <source>
        <dbReference type="ARBA" id="ARBA00022857"/>
    </source>
</evidence>
<dbReference type="InterPro" id="IPR028939">
    <property type="entry name" value="P5C_Rdtase_cat_N"/>
</dbReference>
<dbReference type="PANTHER" id="PTHR11645">
    <property type="entry name" value="PYRROLINE-5-CARBOXYLATE REDUCTASE"/>
    <property type="match status" value="1"/>
</dbReference>
<dbReference type="SUPFAM" id="SSF51735">
    <property type="entry name" value="NAD(P)-binding Rossmann-fold domains"/>
    <property type="match status" value="1"/>
</dbReference>
<dbReference type="PANTHER" id="PTHR11645:SF0">
    <property type="entry name" value="PYRROLINE-5-CARBOXYLATE REDUCTASE 3"/>
    <property type="match status" value="1"/>
</dbReference>
<comment type="caution">
    <text evidence="15">The sequence shown here is derived from an EMBL/GenBank/DDBJ whole genome shotgun (WGS) entry which is preliminary data.</text>
</comment>
<reference evidence="15" key="1">
    <citation type="submission" date="2020-10" db="EMBL/GenBank/DDBJ databases">
        <authorList>
            <person name="Gilroy R."/>
        </authorList>
    </citation>
    <scope>NUCLEOTIDE SEQUENCE</scope>
    <source>
        <strain evidence="15">ChiGjej1B1-19959</strain>
    </source>
</reference>
<comment type="pathway">
    <text evidence="9 12">Amino-acid biosynthesis; L-proline biosynthesis; L-proline from L-glutamate 5-semialdehyde: step 1/1.</text>
</comment>
<dbReference type="InterPro" id="IPR008927">
    <property type="entry name" value="6-PGluconate_DH-like_C_sf"/>
</dbReference>
<sequence length="265" mass="27265">MQIGFIGAGNMASAILRGMVRSGKFAPATLFAFDTQGEKTAALAGELGIQAADSAEALLAACDAVVLAVKPNVFPALLPQLGAAARQRDPLMVSIAAGKTIAYIEDLLGYDAPVVRVMPNLNATVGEAMSAYCCSGRVTDEHRALVEAMCGAFGEVMALSESAFPLFGVLAGCAPAFSFQFIDALARAGVKHGMPKADALHIAAQTVLGSAKQILESGAHPWELIDRVCSPGGTTIEGVTSLQADAFDAAVARAVDAALEKDSRI</sequence>
<dbReference type="EMBL" id="DVMW01000030">
    <property type="protein sequence ID" value="HIU35948.1"/>
    <property type="molecule type" value="Genomic_DNA"/>
</dbReference>
<evidence type="ECO:0000256" key="5">
    <source>
        <dbReference type="ARBA" id="ARBA00022650"/>
    </source>
</evidence>
<keyword evidence="7 9" id="KW-0560">Oxidoreductase</keyword>
<evidence type="ECO:0000256" key="7">
    <source>
        <dbReference type="ARBA" id="ARBA00023002"/>
    </source>
</evidence>
<dbReference type="Pfam" id="PF03807">
    <property type="entry name" value="F420_oxidored"/>
    <property type="match status" value="1"/>
</dbReference>
<dbReference type="FunFam" id="3.40.50.720:FF:000190">
    <property type="entry name" value="Pyrroline-5-carboxylate reductase"/>
    <property type="match status" value="1"/>
</dbReference>
<dbReference type="GO" id="GO:0004735">
    <property type="term" value="F:pyrroline-5-carboxylate reductase activity"/>
    <property type="evidence" value="ECO:0007669"/>
    <property type="project" value="UniProtKB-UniRule"/>
</dbReference>
<comment type="function">
    <text evidence="8 9">Catalyzes the reduction of 1-pyrroline-5-carboxylate (PCA) to L-proline.</text>
</comment>
<dbReference type="InterPro" id="IPR000304">
    <property type="entry name" value="Pyrroline-COOH_reductase"/>
</dbReference>
<dbReference type="EC" id="1.5.1.2" evidence="9 10"/>
<dbReference type="HAMAP" id="MF_01925">
    <property type="entry name" value="P5C_reductase"/>
    <property type="match status" value="1"/>
</dbReference>
<comment type="similarity">
    <text evidence="2 9 12">Belongs to the pyrroline-5-carboxylate reductase family.</text>
</comment>
<keyword evidence="3 9" id="KW-0963">Cytoplasm</keyword>
<name>A0A9D1IEU8_9FIRM</name>
<evidence type="ECO:0000313" key="15">
    <source>
        <dbReference type="EMBL" id="HIU35948.1"/>
    </source>
</evidence>
<dbReference type="GO" id="GO:0005737">
    <property type="term" value="C:cytoplasm"/>
    <property type="evidence" value="ECO:0007669"/>
    <property type="project" value="UniProtKB-SubCell"/>
</dbReference>
<dbReference type="PIRSF" id="PIRSF000193">
    <property type="entry name" value="Pyrrol-5-carb_rd"/>
    <property type="match status" value="1"/>
</dbReference>
<organism evidence="15 16">
    <name type="scientific">Candidatus Fimenecus excrementigallinarum</name>
    <dbReference type="NCBI Taxonomy" id="2840816"/>
    <lineage>
        <taxon>Bacteria</taxon>
        <taxon>Bacillati</taxon>
        <taxon>Bacillota</taxon>
        <taxon>Clostridia</taxon>
        <taxon>Candidatus Fimenecus</taxon>
    </lineage>
</organism>
<feature type="domain" description="Pyrroline-5-carboxylate reductase dimerisation" evidence="14">
    <location>
        <begin position="161"/>
        <end position="263"/>
    </location>
</feature>
<gene>
    <name evidence="9 15" type="primary">proC</name>
    <name evidence="15" type="ORF">IAC53_04980</name>
</gene>
<evidence type="ECO:0000256" key="8">
    <source>
        <dbReference type="ARBA" id="ARBA00058118"/>
    </source>
</evidence>
<dbReference type="InterPro" id="IPR036291">
    <property type="entry name" value="NAD(P)-bd_dom_sf"/>
</dbReference>
<evidence type="ECO:0000256" key="11">
    <source>
        <dbReference type="PIRSR" id="PIRSR000193-1"/>
    </source>
</evidence>
<evidence type="ECO:0000259" key="14">
    <source>
        <dbReference type="Pfam" id="PF14748"/>
    </source>
</evidence>
<feature type="binding site" evidence="11">
    <location>
        <begin position="6"/>
        <end position="11"/>
    </location>
    <ligand>
        <name>NADP(+)</name>
        <dbReference type="ChEBI" id="CHEBI:58349"/>
    </ligand>
</feature>
<evidence type="ECO:0000256" key="10">
    <source>
        <dbReference type="NCBIfam" id="TIGR00112"/>
    </source>
</evidence>
<accession>A0A9D1IEU8</accession>
<comment type="catalytic activity">
    <reaction evidence="9 12">
        <text>L-proline + NADP(+) = (S)-1-pyrroline-5-carboxylate + NADPH + 2 H(+)</text>
        <dbReference type="Rhea" id="RHEA:14109"/>
        <dbReference type="ChEBI" id="CHEBI:15378"/>
        <dbReference type="ChEBI" id="CHEBI:17388"/>
        <dbReference type="ChEBI" id="CHEBI:57783"/>
        <dbReference type="ChEBI" id="CHEBI:58349"/>
        <dbReference type="ChEBI" id="CHEBI:60039"/>
        <dbReference type="EC" id="1.5.1.2"/>
    </reaction>
</comment>
<dbReference type="Proteomes" id="UP000824071">
    <property type="component" value="Unassembled WGS sequence"/>
</dbReference>
<proteinExistence type="inferred from homology"/>
<evidence type="ECO:0000313" key="16">
    <source>
        <dbReference type="Proteomes" id="UP000824071"/>
    </source>
</evidence>
<dbReference type="PROSITE" id="PS00521">
    <property type="entry name" value="P5CR"/>
    <property type="match status" value="1"/>
</dbReference>
<comment type="catalytic activity">
    <reaction evidence="9">
        <text>L-proline + NAD(+) = (S)-1-pyrroline-5-carboxylate + NADH + 2 H(+)</text>
        <dbReference type="Rhea" id="RHEA:14105"/>
        <dbReference type="ChEBI" id="CHEBI:15378"/>
        <dbReference type="ChEBI" id="CHEBI:17388"/>
        <dbReference type="ChEBI" id="CHEBI:57540"/>
        <dbReference type="ChEBI" id="CHEBI:57945"/>
        <dbReference type="ChEBI" id="CHEBI:60039"/>
        <dbReference type="EC" id="1.5.1.2"/>
    </reaction>
</comment>
<feature type="binding site" evidence="11">
    <location>
        <begin position="68"/>
        <end position="71"/>
    </location>
    <ligand>
        <name>NADP(+)</name>
        <dbReference type="ChEBI" id="CHEBI:58349"/>
    </ligand>
</feature>
<dbReference type="Gene3D" id="3.40.50.720">
    <property type="entry name" value="NAD(P)-binding Rossmann-like Domain"/>
    <property type="match status" value="1"/>
</dbReference>
<evidence type="ECO:0000256" key="2">
    <source>
        <dbReference type="ARBA" id="ARBA00005525"/>
    </source>
</evidence>
<evidence type="ECO:0000256" key="1">
    <source>
        <dbReference type="ARBA" id="ARBA00004496"/>
    </source>
</evidence>
<dbReference type="NCBIfam" id="TIGR00112">
    <property type="entry name" value="proC"/>
    <property type="match status" value="1"/>
</dbReference>
<evidence type="ECO:0000256" key="9">
    <source>
        <dbReference type="HAMAP-Rule" id="MF_01925"/>
    </source>
</evidence>
<keyword evidence="6 9" id="KW-0521">NADP</keyword>
<feature type="domain" description="Pyrroline-5-carboxylate reductase catalytic N-terminal" evidence="13">
    <location>
        <begin position="2"/>
        <end position="98"/>
    </location>
</feature>
<keyword evidence="5 9" id="KW-0641">Proline biosynthesis</keyword>